<feature type="transmembrane region" description="Helical" evidence="1">
    <location>
        <begin position="42"/>
        <end position="61"/>
    </location>
</feature>
<evidence type="ECO:0000313" key="2">
    <source>
        <dbReference type="EMBL" id="SMF52961.1"/>
    </source>
</evidence>
<dbReference type="Proteomes" id="UP000192911">
    <property type="component" value="Unassembled WGS sequence"/>
</dbReference>
<dbReference type="STRING" id="28094.SAMN06295900_10985"/>
<sequence>MSAREKKRSIVRRAVWAYVCAIGIPAVVLVFSYAQGASWRPVLVGLPIYLTIVGSITYQFAKELRALTREKEVGASPSDDEQ</sequence>
<keyword evidence="3" id="KW-1185">Reference proteome</keyword>
<dbReference type="AlphaFoldDB" id="A0A1X7FIS3"/>
<organism evidence="2 3">
    <name type="scientific">Trinickia caryophylli</name>
    <name type="common">Paraburkholderia caryophylli</name>
    <dbReference type="NCBI Taxonomy" id="28094"/>
    <lineage>
        <taxon>Bacteria</taxon>
        <taxon>Pseudomonadati</taxon>
        <taxon>Pseudomonadota</taxon>
        <taxon>Betaproteobacteria</taxon>
        <taxon>Burkholderiales</taxon>
        <taxon>Burkholderiaceae</taxon>
        <taxon>Trinickia</taxon>
    </lineage>
</organism>
<reference evidence="3" key="1">
    <citation type="submission" date="2017-04" db="EMBL/GenBank/DDBJ databases">
        <authorList>
            <person name="Varghese N."/>
            <person name="Submissions S."/>
        </authorList>
    </citation>
    <scope>NUCLEOTIDE SEQUENCE [LARGE SCALE GENOMIC DNA]</scope>
    <source>
        <strain evidence="3">Ballard 720</strain>
    </source>
</reference>
<dbReference type="EMBL" id="FXAH01000009">
    <property type="protein sequence ID" value="SMF52961.1"/>
    <property type="molecule type" value="Genomic_DNA"/>
</dbReference>
<keyword evidence="1" id="KW-0812">Transmembrane</keyword>
<gene>
    <name evidence="2" type="ORF">SAMN06295900_10985</name>
</gene>
<evidence type="ECO:0000313" key="3">
    <source>
        <dbReference type="Proteomes" id="UP000192911"/>
    </source>
</evidence>
<feature type="transmembrane region" description="Helical" evidence="1">
    <location>
        <begin position="15"/>
        <end position="36"/>
    </location>
</feature>
<proteinExistence type="predicted"/>
<dbReference type="OrthoDB" id="9115081at2"/>
<keyword evidence="1" id="KW-0472">Membrane</keyword>
<keyword evidence="1" id="KW-1133">Transmembrane helix</keyword>
<protein>
    <submittedName>
        <fullName evidence="2">Uncharacterized protein</fullName>
    </submittedName>
</protein>
<evidence type="ECO:0000256" key="1">
    <source>
        <dbReference type="SAM" id="Phobius"/>
    </source>
</evidence>
<accession>A0A1X7FIS3</accession>
<name>A0A1X7FIS3_TRICW</name>